<comment type="caution">
    <text evidence="6">The sequence shown here is derived from an EMBL/GenBank/DDBJ whole genome shotgun (WGS) entry which is preliminary data.</text>
</comment>
<evidence type="ECO:0000313" key="6">
    <source>
        <dbReference type="EMBL" id="MQY14091.1"/>
    </source>
</evidence>
<proteinExistence type="inferred from homology"/>
<dbReference type="PANTHER" id="PTHR32303">
    <property type="entry name" value="QUINOPROTEIN ALCOHOL DEHYDROGENASE (CYTOCHROME C)"/>
    <property type="match status" value="1"/>
</dbReference>
<accession>A0A7K0CL06</accession>
<dbReference type="Gene3D" id="2.140.10.10">
    <property type="entry name" value="Quinoprotein alcohol dehydrogenase-like superfamily"/>
    <property type="match status" value="1"/>
</dbReference>
<dbReference type="Proteomes" id="UP000466345">
    <property type="component" value="Unassembled WGS sequence"/>
</dbReference>
<keyword evidence="7" id="KW-1185">Reference proteome</keyword>
<evidence type="ECO:0000256" key="2">
    <source>
        <dbReference type="ARBA" id="ARBA00008156"/>
    </source>
</evidence>
<evidence type="ECO:0000259" key="5">
    <source>
        <dbReference type="Pfam" id="PF13360"/>
    </source>
</evidence>
<keyword evidence="4" id="KW-0732">Signal</keyword>
<protein>
    <submittedName>
        <fullName evidence="6">Polyvinylalcohol dehydrogenase</fullName>
        <ecNumber evidence="6">1.1.2.6</ecNumber>
    </submittedName>
</protein>
<sequence>MHILHSPGRRAVRRLALLAVCVLGATLLSAPSSSAAKPHGPRPVLGNEWPVFGHDLSNTRSNPAETQITPRNAGRLKAKWTYRTHGDVSATPAVVGGAVYFPDWGGYLHKLDAATGEQIWSRRISEYNGAEGSVSRTSPAVVDGTVYIGDYDHAFLMAVDAATGDLVWRRKLDDQFLAVLTQSPVVYKGVVYQGVSSRESEMMGADPTYECCVFRGSMNAVDADTGEVLWRRYTVPDNGGQPGGYSGVAVWGPPAIDPQTNTVYFTSGNNYQLPQDVKDCQAAGGTPGECMAEDNYVDSVLALDMATGNVKWHTGAKRFDAWNSGCVVGLPPDNCPTGHGGDYDFGDGAHLFTIRRPDGTLRKVVGAGEKSGEYWLMDALTGEIIWSAAAGPGGHVGGIMWGTAYDGKRVYLTQSNFDRLDYTLADGTVTKRSSYVALDPQTGRILWQVADHTDGFAWGALTVAGKVLFASSTSGRMYAMDAATGRYLWEFDGPYSSNAGPAVVDGTVYWGNGYFRFANGGGTTGSTTEGTFYAFTVDGN</sequence>
<dbReference type="GO" id="GO:0047059">
    <property type="term" value="F:polyvinyl alcohol dehydrogenase (cytochrome) activity"/>
    <property type="evidence" value="ECO:0007669"/>
    <property type="project" value="UniProtKB-EC"/>
</dbReference>
<comment type="similarity">
    <text evidence="2">Belongs to the bacterial PQQ dehydrogenase family.</text>
</comment>
<dbReference type="SMART" id="SM00564">
    <property type="entry name" value="PQQ"/>
    <property type="match status" value="6"/>
</dbReference>
<evidence type="ECO:0000256" key="3">
    <source>
        <dbReference type="ARBA" id="ARBA00023002"/>
    </source>
</evidence>
<keyword evidence="3 6" id="KW-0560">Oxidoreductase</keyword>
<evidence type="ECO:0000256" key="4">
    <source>
        <dbReference type="SAM" id="SignalP"/>
    </source>
</evidence>
<dbReference type="OrthoDB" id="256225at2"/>
<evidence type="ECO:0000313" key="7">
    <source>
        <dbReference type="Proteomes" id="UP000466345"/>
    </source>
</evidence>
<dbReference type="InterPro" id="IPR002372">
    <property type="entry name" value="PQQ_rpt_dom"/>
</dbReference>
<organism evidence="6 7">
    <name type="scientific">Streptomyces smaragdinus</name>
    <dbReference type="NCBI Taxonomy" id="2585196"/>
    <lineage>
        <taxon>Bacteria</taxon>
        <taxon>Bacillati</taxon>
        <taxon>Actinomycetota</taxon>
        <taxon>Actinomycetes</taxon>
        <taxon>Kitasatosporales</taxon>
        <taxon>Streptomycetaceae</taxon>
        <taxon>Streptomyces</taxon>
    </lineage>
</organism>
<name>A0A7K0CL06_9ACTN</name>
<feature type="signal peptide" evidence="4">
    <location>
        <begin position="1"/>
        <end position="35"/>
    </location>
</feature>
<gene>
    <name evidence="6" type="primary">pvaA</name>
    <name evidence="6" type="ORF">SRB5_42520</name>
</gene>
<dbReference type="InterPro" id="IPR018391">
    <property type="entry name" value="PQQ_b-propeller_rpt"/>
</dbReference>
<feature type="domain" description="Pyrrolo-quinoline quinone repeat" evidence="5">
    <location>
        <begin position="377"/>
        <end position="513"/>
    </location>
</feature>
<dbReference type="PANTHER" id="PTHR32303:SF10">
    <property type="entry name" value="OUTER MEMBRANE PROTEIN ASSEMBLY FACTOR BAMB"/>
    <property type="match status" value="1"/>
</dbReference>
<reference evidence="6 7" key="1">
    <citation type="submission" date="2019-10" db="EMBL/GenBank/DDBJ databases">
        <title>Streptomyces smaragdinus sp. nov. and Streptomyces fabii sp. nov., isolated from the gut of fungus growing-termite Macrotermes natalensis.</title>
        <authorList>
            <person name="Schwitalla J."/>
            <person name="Benndorf R."/>
            <person name="Martin K."/>
            <person name="De Beer W."/>
            <person name="Kaster A.-K."/>
            <person name="Vollmers J."/>
            <person name="Poulsen M."/>
            <person name="Beemelmanns C."/>
        </authorList>
    </citation>
    <scope>NUCLEOTIDE SEQUENCE [LARGE SCALE GENOMIC DNA]</scope>
    <source>
        <strain evidence="6 7">RB5</strain>
    </source>
</reference>
<feature type="domain" description="Pyrrolo-quinoline quinone repeat" evidence="5">
    <location>
        <begin position="80"/>
        <end position="313"/>
    </location>
</feature>
<dbReference type="InterPro" id="IPR011047">
    <property type="entry name" value="Quinoprotein_ADH-like_sf"/>
</dbReference>
<dbReference type="EMBL" id="WEGJ01000018">
    <property type="protein sequence ID" value="MQY14091.1"/>
    <property type="molecule type" value="Genomic_DNA"/>
</dbReference>
<dbReference type="AlphaFoldDB" id="A0A7K0CL06"/>
<dbReference type="RefSeq" id="WP_153454425.1">
    <property type="nucleotide sequence ID" value="NZ_WEGJ01000018.1"/>
</dbReference>
<comment type="cofactor">
    <cofactor evidence="1">
        <name>pyrroloquinoline quinone</name>
        <dbReference type="ChEBI" id="CHEBI:58442"/>
    </cofactor>
</comment>
<dbReference type="Pfam" id="PF13360">
    <property type="entry name" value="PQQ_2"/>
    <property type="match status" value="2"/>
</dbReference>
<evidence type="ECO:0000256" key="1">
    <source>
        <dbReference type="ARBA" id="ARBA00001931"/>
    </source>
</evidence>
<dbReference type="EC" id="1.1.2.6" evidence="6"/>
<dbReference type="SUPFAM" id="SSF50998">
    <property type="entry name" value="Quinoprotein alcohol dehydrogenase-like"/>
    <property type="match status" value="2"/>
</dbReference>
<feature type="chain" id="PRO_5029829119" evidence="4">
    <location>
        <begin position="36"/>
        <end position="540"/>
    </location>
</feature>